<dbReference type="STRING" id="88036.D8SXW9"/>
<dbReference type="KEGG" id="smo:SELMODRAFT_269367"/>
<dbReference type="Gene3D" id="3.30.70.260">
    <property type="match status" value="1"/>
</dbReference>
<feature type="domain" description="ACT" evidence="3">
    <location>
        <begin position="354"/>
        <end position="435"/>
    </location>
</feature>
<evidence type="ECO:0000313" key="5">
    <source>
        <dbReference type="Proteomes" id="UP000001514"/>
    </source>
</evidence>
<dbReference type="HOGENOM" id="CLU_031332_3_0_1"/>
<dbReference type="EMBL" id="GL377652">
    <property type="protein sequence ID" value="EFJ10598.1"/>
    <property type="molecule type" value="Genomic_DNA"/>
</dbReference>
<feature type="domain" description="ACT" evidence="3">
    <location>
        <begin position="127"/>
        <end position="208"/>
    </location>
</feature>
<dbReference type="Gramene" id="EFJ10598">
    <property type="protein sequence ID" value="EFJ10598"/>
    <property type="gene ID" value="SELMODRAFT_269367"/>
</dbReference>
<dbReference type="Pfam" id="PF24931">
    <property type="entry name" value="ACT_ACR9_3rd"/>
    <property type="match status" value="1"/>
</dbReference>
<sequence length="482" mass="53295">MVVVTAGRGWAYFDPEYESLNASLNPPRVVIENAAFTDATVIKLDSVNRHGILLEVVQVLTDLDLFISKAYVSSDAGWFMDVFHVTDIDGNKITDEEVLKFIQEVCSAEGGEITRVSLGTGPHQHTAIELSGPNRPGLLSEVFSTLSSMNCNVRSAAVWTHNLRVAGMIFVDNACSSGGPIEDCDKLKDIKDRLCRVIRANDGERGGGAGRTADFFSGLTHMERRLHQMMSADEDHSGESRELEGRLGDETEQRTVNGKGRPAVTVRNCVERGYSVVNIHCRDRSKLLFDTVCTLTDMDYMIFHATILSEGYFAYQEFYIRHTDGCTLETDEERQRLIKRLVAAIQRRFPEGLRLELCTYDRVGLLSDVTKVFHRHGLCVTRAHVSTTRAGTVANTFYVTDAASGDAVDMRTVEAIREELGQAMLNVRSAPVCPQLLGLDDSPSPRFSLAAFFKLHSERILYSLGLITSKDSAPSTSRAAAL</sequence>
<dbReference type="InterPro" id="IPR002912">
    <property type="entry name" value="ACT_dom"/>
</dbReference>
<evidence type="ECO:0000313" key="4">
    <source>
        <dbReference type="EMBL" id="EFJ10598.1"/>
    </source>
</evidence>
<keyword evidence="5" id="KW-1185">Reference proteome</keyword>
<organism evidence="5">
    <name type="scientific">Selaginella moellendorffii</name>
    <name type="common">Spikemoss</name>
    <dbReference type="NCBI Taxonomy" id="88036"/>
    <lineage>
        <taxon>Eukaryota</taxon>
        <taxon>Viridiplantae</taxon>
        <taxon>Streptophyta</taxon>
        <taxon>Embryophyta</taxon>
        <taxon>Tracheophyta</taxon>
        <taxon>Lycopodiopsida</taxon>
        <taxon>Selaginellales</taxon>
        <taxon>Selaginellaceae</taxon>
        <taxon>Selaginella</taxon>
    </lineage>
</organism>
<dbReference type="PANTHER" id="PTHR31096">
    <property type="entry name" value="ACT DOMAIN-CONTAINING PROTEIN ACR4-RELATED"/>
    <property type="match status" value="1"/>
</dbReference>
<keyword evidence="1" id="KW-0677">Repeat</keyword>
<dbReference type="AlphaFoldDB" id="D8SXW9"/>
<evidence type="ECO:0000256" key="2">
    <source>
        <dbReference type="SAM" id="MobiDB-lite"/>
    </source>
</evidence>
<accession>D8SXW9</accession>
<dbReference type="SUPFAM" id="SSF55021">
    <property type="entry name" value="ACT-like"/>
    <property type="match status" value="3"/>
</dbReference>
<feature type="compositionally biased region" description="Basic and acidic residues" evidence="2">
    <location>
        <begin position="233"/>
        <end position="253"/>
    </location>
</feature>
<evidence type="ECO:0000259" key="3">
    <source>
        <dbReference type="PROSITE" id="PS51671"/>
    </source>
</evidence>
<dbReference type="PROSITE" id="PS51671">
    <property type="entry name" value="ACT"/>
    <property type="match status" value="3"/>
</dbReference>
<feature type="domain" description="ACT" evidence="3">
    <location>
        <begin position="41"/>
        <end position="116"/>
    </location>
</feature>
<dbReference type="Proteomes" id="UP000001514">
    <property type="component" value="Unassembled WGS sequence"/>
</dbReference>
<name>D8SXW9_SELML</name>
<dbReference type="InParanoid" id="D8SXW9"/>
<dbReference type="PANTHER" id="PTHR31096:SF22">
    <property type="entry name" value="ACT DOMAIN-CONTAINING PROTEIN ACR4"/>
    <property type="match status" value="1"/>
</dbReference>
<dbReference type="InterPro" id="IPR040217">
    <property type="entry name" value="ACR1-12"/>
</dbReference>
<dbReference type="CDD" id="cd04897">
    <property type="entry name" value="ACT_ACR_3"/>
    <property type="match status" value="1"/>
</dbReference>
<feature type="region of interest" description="Disordered" evidence="2">
    <location>
        <begin position="231"/>
        <end position="256"/>
    </location>
</feature>
<protein>
    <recommendedName>
        <fullName evidence="3">ACT domain-containing protein</fullName>
    </recommendedName>
</protein>
<evidence type="ECO:0000256" key="1">
    <source>
        <dbReference type="ARBA" id="ARBA00022737"/>
    </source>
</evidence>
<gene>
    <name evidence="4" type="ORF">SELMODRAFT_269367</name>
</gene>
<proteinExistence type="predicted"/>
<dbReference type="InterPro" id="IPR045865">
    <property type="entry name" value="ACT-like_dom_sf"/>
</dbReference>
<dbReference type="Pfam" id="PF01842">
    <property type="entry name" value="ACT"/>
    <property type="match status" value="2"/>
</dbReference>
<reference evidence="4 5" key="1">
    <citation type="journal article" date="2011" name="Science">
        <title>The Selaginella genome identifies genetic changes associated with the evolution of vascular plants.</title>
        <authorList>
            <person name="Banks J.A."/>
            <person name="Nishiyama T."/>
            <person name="Hasebe M."/>
            <person name="Bowman J.L."/>
            <person name="Gribskov M."/>
            <person name="dePamphilis C."/>
            <person name="Albert V.A."/>
            <person name="Aono N."/>
            <person name="Aoyama T."/>
            <person name="Ambrose B.A."/>
            <person name="Ashton N.W."/>
            <person name="Axtell M.J."/>
            <person name="Barker E."/>
            <person name="Barker M.S."/>
            <person name="Bennetzen J.L."/>
            <person name="Bonawitz N.D."/>
            <person name="Chapple C."/>
            <person name="Cheng C."/>
            <person name="Correa L.G."/>
            <person name="Dacre M."/>
            <person name="DeBarry J."/>
            <person name="Dreyer I."/>
            <person name="Elias M."/>
            <person name="Engstrom E.M."/>
            <person name="Estelle M."/>
            <person name="Feng L."/>
            <person name="Finet C."/>
            <person name="Floyd S.K."/>
            <person name="Frommer W.B."/>
            <person name="Fujita T."/>
            <person name="Gramzow L."/>
            <person name="Gutensohn M."/>
            <person name="Harholt J."/>
            <person name="Hattori M."/>
            <person name="Heyl A."/>
            <person name="Hirai T."/>
            <person name="Hiwatashi Y."/>
            <person name="Ishikawa M."/>
            <person name="Iwata M."/>
            <person name="Karol K.G."/>
            <person name="Koehler B."/>
            <person name="Kolukisaoglu U."/>
            <person name="Kubo M."/>
            <person name="Kurata T."/>
            <person name="Lalonde S."/>
            <person name="Li K."/>
            <person name="Li Y."/>
            <person name="Litt A."/>
            <person name="Lyons E."/>
            <person name="Manning G."/>
            <person name="Maruyama T."/>
            <person name="Michael T.P."/>
            <person name="Mikami K."/>
            <person name="Miyazaki S."/>
            <person name="Morinaga S."/>
            <person name="Murata T."/>
            <person name="Mueller-Roeber B."/>
            <person name="Nelson D.R."/>
            <person name="Obara M."/>
            <person name="Oguri Y."/>
            <person name="Olmstead R.G."/>
            <person name="Onodera N."/>
            <person name="Petersen B.L."/>
            <person name="Pils B."/>
            <person name="Prigge M."/>
            <person name="Rensing S.A."/>
            <person name="Riano-Pachon D.M."/>
            <person name="Roberts A.W."/>
            <person name="Sato Y."/>
            <person name="Scheller H.V."/>
            <person name="Schulz B."/>
            <person name="Schulz C."/>
            <person name="Shakirov E.V."/>
            <person name="Shibagaki N."/>
            <person name="Shinohara N."/>
            <person name="Shippen D.E."/>
            <person name="Soerensen I."/>
            <person name="Sotooka R."/>
            <person name="Sugimoto N."/>
            <person name="Sugita M."/>
            <person name="Sumikawa N."/>
            <person name="Tanurdzic M."/>
            <person name="Theissen G."/>
            <person name="Ulvskov P."/>
            <person name="Wakazuki S."/>
            <person name="Weng J.K."/>
            <person name="Willats W.W."/>
            <person name="Wipf D."/>
            <person name="Wolf P.G."/>
            <person name="Yang L."/>
            <person name="Zimmer A.D."/>
            <person name="Zhu Q."/>
            <person name="Mitros T."/>
            <person name="Hellsten U."/>
            <person name="Loque D."/>
            <person name="Otillar R."/>
            <person name="Salamov A."/>
            <person name="Schmutz J."/>
            <person name="Shapiro H."/>
            <person name="Lindquist E."/>
            <person name="Lucas S."/>
            <person name="Rokhsar D."/>
            <person name="Grigoriev I.V."/>
        </authorList>
    </citation>
    <scope>NUCLEOTIDE SEQUENCE [LARGE SCALE GENOMIC DNA]</scope>
</reference>